<dbReference type="InterPro" id="IPR050509">
    <property type="entry name" value="CoA-transferase_III"/>
</dbReference>
<dbReference type="InterPro" id="IPR003673">
    <property type="entry name" value="CoA-Trfase_fam_III"/>
</dbReference>
<reference evidence="2 3" key="1">
    <citation type="submission" date="2020-08" db="EMBL/GenBank/DDBJ databases">
        <title>Sequencing the genomes of 1000 actinobacteria strains.</title>
        <authorList>
            <person name="Klenk H.-P."/>
        </authorList>
    </citation>
    <scope>NUCLEOTIDE SEQUENCE [LARGE SCALE GENOMIC DNA]</scope>
    <source>
        <strain evidence="2 3">DSM 44230</strain>
    </source>
</reference>
<dbReference type="Pfam" id="PF02515">
    <property type="entry name" value="CoA_transf_3"/>
    <property type="match status" value="1"/>
</dbReference>
<dbReference type="AlphaFoldDB" id="A0A7W7FTC5"/>
<dbReference type="Gene3D" id="3.40.50.10540">
    <property type="entry name" value="Crotonobetainyl-coa:carnitine coa-transferase, domain 1"/>
    <property type="match status" value="1"/>
</dbReference>
<evidence type="ECO:0000313" key="3">
    <source>
        <dbReference type="Proteomes" id="UP000533598"/>
    </source>
</evidence>
<keyword evidence="3" id="KW-1185">Reference proteome</keyword>
<protein>
    <submittedName>
        <fullName evidence="2">Crotonobetainyl-CoA:carnitine CoA-transferase CaiB-like acyl-CoA transferase</fullName>
    </submittedName>
</protein>
<dbReference type="PANTHER" id="PTHR48228:SF4">
    <property type="entry name" value="BLR3030 PROTEIN"/>
    <property type="match status" value="1"/>
</dbReference>
<evidence type="ECO:0000313" key="2">
    <source>
        <dbReference type="EMBL" id="MBB4676865.1"/>
    </source>
</evidence>
<dbReference type="GO" id="GO:0016740">
    <property type="term" value="F:transferase activity"/>
    <property type="evidence" value="ECO:0007669"/>
    <property type="project" value="UniProtKB-KW"/>
</dbReference>
<dbReference type="PANTHER" id="PTHR48228">
    <property type="entry name" value="SUCCINYL-COA--D-CITRAMALATE COA-TRANSFERASE"/>
    <property type="match status" value="1"/>
</dbReference>
<dbReference type="SUPFAM" id="SSF89796">
    <property type="entry name" value="CoA-transferase family III (CaiB/BaiF)"/>
    <property type="match status" value="2"/>
</dbReference>
<keyword evidence="2" id="KW-0808">Transferase</keyword>
<sequence>MNALQQVWGAIGGRPADLTSVTVTSPDEILPSIFKVTEAATAAVAASTLAAARLWHTRSGPAPEVVVDGRAAVTAFRSERYLRVDGVAPPVWGPLSGDYPTEDGWVRLHCNYPAHYRAVLRALAVPESAVARTLRTSSAVAVEEAVLAAGGVAAAQRSRSQWLASPQARALARVPLVELTSRYDTPRRPLGPAERPLSGVRVLDLTRVIAGPVAGRTLAAHGADVLRVGADHLELVDALVVDTGFGKRFCHLDLRTPEGRDALRTLVRQADVLLQAFRPGALAQLGLGPADCAALNPGLVTVSVSAYGQTGPWSGRRGFDSLVQMATGFTHETATAADSAVPVPLPAQLLDHATGHLAALAAIEGLRRRAQHGGSWHAEVSLARTGAWLDGLGRIDGLGLPPVEVADLLTETDTPFGRVRHVRPAGTIAGQAPYWASPPHRPGADPAAFA</sequence>
<name>A0A7W7FTC5_9PSEU</name>
<evidence type="ECO:0000256" key="1">
    <source>
        <dbReference type="SAM" id="MobiDB-lite"/>
    </source>
</evidence>
<comment type="caution">
    <text evidence="2">The sequence shown here is derived from an EMBL/GenBank/DDBJ whole genome shotgun (WGS) entry which is preliminary data.</text>
</comment>
<dbReference type="InterPro" id="IPR023606">
    <property type="entry name" value="CoA-Trfase_III_dom_1_sf"/>
</dbReference>
<dbReference type="EMBL" id="JACHMH010000001">
    <property type="protein sequence ID" value="MBB4676865.1"/>
    <property type="molecule type" value="Genomic_DNA"/>
</dbReference>
<feature type="region of interest" description="Disordered" evidence="1">
    <location>
        <begin position="430"/>
        <end position="450"/>
    </location>
</feature>
<organism evidence="2 3">
    <name type="scientific">Crossiella cryophila</name>
    <dbReference type="NCBI Taxonomy" id="43355"/>
    <lineage>
        <taxon>Bacteria</taxon>
        <taxon>Bacillati</taxon>
        <taxon>Actinomycetota</taxon>
        <taxon>Actinomycetes</taxon>
        <taxon>Pseudonocardiales</taxon>
        <taxon>Pseudonocardiaceae</taxon>
        <taxon>Crossiella</taxon>
    </lineage>
</organism>
<dbReference type="Proteomes" id="UP000533598">
    <property type="component" value="Unassembled WGS sequence"/>
</dbReference>
<proteinExistence type="predicted"/>
<gene>
    <name evidence="2" type="ORF">HNR67_002983</name>
</gene>
<accession>A0A7W7FTC5</accession>
<dbReference type="RefSeq" id="WP_185002654.1">
    <property type="nucleotide sequence ID" value="NZ_BAAAUI010000012.1"/>
</dbReference>